<comment type="caution">
    <text evidence="1">The sequence shown here is derived from an EMBL/GenBank/DDBJ whole genome shotgun (WGS) entry which is preliminary data.</text>
</comment>
<organism evidence="1">
    <name type="scientific">marine sediment metagenome</name>
    <dbReference type="NCBI Taxonomy" id="412755"/>
    <lineage>
        <taxon>unclassified sequences</taxon>
        <taxon>metagenomes</taxon>
        <taxon>ecological metagenomes</taxon>
    </lineage>
</organism>
<gene>
    <name evidence="1" type="ORF">S03H2_22826</name>
</gene>
<sequence>IKKRGKGWFYRATQQFLTAIIIKAGSLGQETRKKHDTLKTVRSIWKAVYHDINGQLMDLRIVLDDYRVGTPNNDIIEKHANKIMAKSYIY</sequence>
<accession>X1H4F1</accession>
<dbReference type="EMBL" id="BARU01012355">
    <property type="protein sequence ID" value="GAH40168.1"/>
    <property type="molecule type" value="Genomic_DNA"/>
</dbReference>
<name>X1H4F1_9ZZZZ</name>
<proteinExistence type="predicted"/>
<feature type="non-terminal residue" evidence="1">
    <location>
        <position position="1"/>
    </location>
</feature>
<reference evidence="1" key="1">
    <citation type="journal article" date="2014" name="Front. Microbiol.">
        <title>High frequency of phylogenetically diverse reductive dehalogenase-homologous genes in deep subseafloor sedimentary metagenomes.</title>
        <authorList>
            <person name="Kawai M."/>
            <person name="Futagami T."/>
            <person name="Toyoda A."/>
            <person name="Takaki Y."/>
            <person name="Nishi S."/>
            <person name="Hori S."/>
            <person name="Arai W."/>
            <person name="Tsubouchi T."/>
            <person name="Morono Y."/>
            <person name="Uchiyama I."/>
            <person name="Ito T."/>
            <person name="Fujiyama A."/>
            <person name="Inagaki F."/>
            <person name="Takami H."/>
        </authorList>
    </citation>
    <scope>NUCLEOTIDE SEQUENCE</scope>
    <source>
        <strain evidence="1">Expedition CK06-06</strain>
    </source>
</reference>
<evidence type="ECO:0000313" key="1">
    <source>
        <dbReference type="EMBL" id="GAH40168.1"/>
    </source>
</evidence>
<protein>
    <submittedName>
        <fullName evidence="1">Uncharacterized protein</fullName>
    </submittedName>
</protein>
<dbReference type="AlphaFoldDB" id="X1H4F1"/>